<accession>V5YQ45</accession>
<evidence type="ECO:0000256" key="1">
    <source>
        <dbReference type="SAM" id="MobiDB-lite"/>
    </source>
</evidence>
<keyword evidence="2" id="KW-0614">Plasmid</keyword>
<reference evidence="2" key="2">
    <citation type="submission" date="2024-06" db="EMBL/GenBank/DDBJ databases">
        <authorList>
            <person name="Sakai Y."/>
            <person name="Fujii T."/>
        </authorList>
    </citation>
    <scope>NUCLEOTIDE SEQUENCE</scope>
    <source>
        <strain evidence="2">M701</strain>
        <plasmid evidence="2">pM7012</plasmid>
    </source>
</reference>
<dbReference type="AlphaFoldDB" id="V5YQ45"/>
<protein>
    <submittedName>
        <fullName evidence="2">Uncharacterized protein</fullName>
    </submittedName>
</protein>
<reference evidence="2" key="1">
    <citation type="journal article" date="2014" name="Microbiology">
        <title>A 2,4-dichlorophenoxyacetic acid degradation plasmid pM7012 discloses distribution of an unclassified megaplasmid group across bacterial species.</title>
        <authorList>
            <person name="Sakai Y."/>
            <person name="Ogawa N."/>
            <person name="Shimomura Y."/>
            <person name="Fujii T."/>
        </authorList>
    </citation>
    <scope>NUCLEOTIDE SEQUENCE</scope>
    <source>
        <strain evidence="2">M701</strain>
    </source>
</reference>
<proteinExistence type="predicted"/>
<feature type="region of interest" description="Disordered" evidence="1">
    <location>
        <begin position="71"/>
        <end position="90"/>
    </location>
</feature>
<geneLocation type="plasmid" evidence="2">
    <name>pM7012</name>
</geneLocation>
<dbReference type="EMBL" id="AB853026">
    <property type="protein sequence ID" value="BAO19046.1"/>
    <property type="molecule type" value="Genomic_DNA"/>
</dbReference>
<sequence>MESPRNSGGVVTKAHLNMLTIATWLKGRPHATLAQIAKATGLDRRATSYAIQYGVRTDVVKRVDDDDLNGNAQYTLTGKEPGNTRSQRGESSFDHLLLAWGIALTPPQLPVLDSRLVLAGD</sequence>
<evidence type="ECO:0000313" key="2">
    <source>
        <dbReference type="EMBL" id="BAO19046.1"/>
    </source>
</evidence>
<organism evidence="2">
    <name type="scientific">Burkholderia sp. M701</name>
    <dbReference type="NCBI Taxonomy" id="326454"/>
    <lineage>
        <taxon>Bacteria</taxon>
        <taxon>Pseudomonadati</taxon>
        <taxon>Pseudomonadota</taxon>
        <taxon>Betaproteobacteria</taxon>
        <taxon>Burkholderiales</taxon>
        <taxon>Burkholderiaceae</taxon>
        <taxon>Burkholderia</taxon>
    </lineage>
</organism>
<name>V5YQ45_9BURK</name>